<organism evidence="3 4">
    <name type="scientific">Heligmosomoides polygyrus</name>
    <name type="common">Parasitic roundworm</name>
    <dbReference type="NCBI Taxonomy" id="6339"/>
    <lineage>
        <taxon>Eukaryota</taxon>
        <taxon>Metazoa</taxon>
        <taxon>Ecdysozoa</taxon>
        <taxon>Nematoda</taxon>
        <taxon>Chromadorea</taxon>
        <taxon>Rhabditida</taxon>
        <taxon>Rhabditina</taxon>
        <taxon>Rhabditomorpha</taxon>
        <taxon>Strongyloidea</taxon>
        <taxon>Heligmosomidae</taxon>
        <taxon>Heligmosomoides</taxon>
    </lineage>
</organism>
<evidence type="ECO:0000313" key="4">
    <source>
        <dbReference type="WBParaSite" id="HPBE_0000025001-mRNA-1"/>
    </source>
</evidence>
<reference evidence="2 3" key="1">
    <citation type="submission" date="2018-11" db="EMBL/GenBank/DDBJ databases">
        <authorList>
            <consortium name="Pathogen Informatics"/>
        </authorList>
    </citation>
    <scope>NUCLEOTIDE SEQUENCE [LARGE SCALE GENOMIC DNA]</scope>
</reference>
<name>A0A183F2B2_HELPZ</name>
<dbReference type="AlphaFoldDB" id="A0A183F2B2"/>
<accession>A0A183F2B2</accession>
<reference evidence="4" key="2">
    <citation type="submission" date="2019-09" db="UniProtKB">
        <authorList>
            <consortium name="WormBaseParasite"/>
        </authorList>
    </citation>
    <scope>IDENTIFICATION</scope>
</reference>
<dbReference type="Proteomes" id="UP000050761">
    <property type="component" value="Unassembled WGS sequence"/>
</dbReference>
<proteinExistence type="predicted"/>
<accession>A0A3P7UD40</accession>
<keyword evidence="3" id="KW-1185">Reference proteome</keyword>
<gene>
    <name evidence="2" type="ORF">HPBE_LOCUS251</name>
</gene>
<sequence length="198" mass="22334">MRHHAEQLVQLLSRIADSRELLPGAILFEHIITITTLIRNVTSRQAAVHAQLFPQVFRGHDQPRLGEVLAKYDVYFQDIHEADTYPTAAVAVAYDVLNRLNPQHMEQLQQLHDQAVFVTTAERRPAATPVQQSIDAHISSTPSLHETPVAQHARVEPYDRPPLQQSFQASRAPSRAPYPVLSRPHLGLAVQKEDKRDS</sequence>
<feature type="region of interest" description="Disordered" evidence="1">
    <location>
        <begin position="140"/>
        <end position="198"/>
    </location>
</feature>
<protein>
    <submittedName>
        <fullName evidence="4">Rho-GAP domain-containing protein</fullName>
    </submittedName>
</protein>
<evidence type="ECO:0000313" key="3">
    <source>
        <dbReference type="Proteomes" id="UP000050761"/>
    </source>
</evidence>
<evidence type="ECO:0000256" key="1">
    <source>
        <dbReference type="SAM" id="MobiDB-lite"/>
    </source>
</evidence>
<dbReference type="WBParaSite" id="HPBE_0000025001-mRNA-1">
    <property type="protein sequence ID" value="HPBE_0000025001-mRNA-1"/>
    <property type="gene ID" value="HPBE_0000025001"/>
</dbReference>
<dbReference type="EMBL" id="UZAH01000160">
    <property type="protein sequence ID" value="VDO18633.1"/>
    <property type="molecule type" value="Genomic_DNA"/>
</dbReference>
<evidence type="ECO:0000313" key="2">
    <source>
        <dbReference type="EMBL" id="VDO18633.1"/>
    </source>
</evidence>